<dbReference type="VEuPathDB" id="FungiDB:GMDG_03867"/>
<feature type="region of interest" description="Disordered" evidence="6">
    <location>
        <begin position="1"/>
        <end position="129"/>
    </location>
</feature>
<dbReference type="GO" id="GO:0006351">
    <property type="term" value="P:DNA-templated transcription"/>
    <property type="evidence" value="ECO:0007669"/>
    <property type="project" value="InterPro"/>
</dbReference>
<dbReference type="Gene3D" id="4.10.240.10">
    <property type="entry name" value="Zn(2)-C6 fungal-type DNA-binding domain"/>
    <property type="match status" value="1"/>
</dbReference>
<keyword evidence="2" id="KW-0479">Metal-binding</keyword>
<evidence type="ECO:0000256" key="3">
    <source>
        <dbReference type="ARBA" id="ARBA00023015"/>
    </source>
</evidence>
<feature type="compositionally biased region" description="Basic and acidic residues" evidence="6">
    <location>
        <begin position="771"/>
        <end position="780"/>
    </location>
</feature>
<dbReference type="GO" id="GO:0005634">
    <property type="term" value="C:nucleus"/>
    <property type="evidence" value="ECO:0007669"/>
    <property type="project" value="UniProtKB-SubCell"/>
</dbReference>
<evidence type="ECO:0000256" key="1">
    <source>
        <dbReference type="ARBA" id="ARBA00004123"/>
    </source>
</evidence>
<dbReference type="PROSITE" id="PS50048">
    <property type="entry name" value="ZN2_CY6_FUNGAL_2"/>
    <property type="match status" value="1"/>
</dbReference>
<proteinExistence type="predicted"/>
<sequence>MPPPKQAYNQHRQRRSPQGLQTAKIPSPHSIASILSPSEPRSTLDTPETSTPKRPHADAFPEADTEFSHRPAASPIRRRLSDTTNDTNAHSTPAAAVHAHTHRPEPPGARHGAPRHVDMHDDPDDKKPLPKMRSSIACYRCRRSKIKCQNNGVNTVCRACANQSRECTYPEPSASQQANKRPESTIAARIDGEGGDVKRVRKRESDAVRKQSFRHSDDPLQSPPITAKLWKDVYTTFMLHCSTELPFLHEEVFHTRVHQPAAERSADTQIFLLGMLTLTARFIPHLVAYHSQSEPSDPLAASEFYAEAFAARLDAPALTGQPSLERVQGLLMISLYHWGMCCGQRAWMYITIAIGMARTMGLMFEEDSRINQKPAMIEEARQLGVKLKVAEPGAAPDEQTLIQREIKRRTAYSCFILDRYQASGRYRPQIINIDDLHVQLPCSEEDFLFGVDVKTGSLKDTPRSPDSRDGSRTISSTQVLSIYIRLVEIWGRFSRWSCRGGRREEAYPPWDQRSEFYKLRQQLVAFHESLPPKLTFSPTKIAAHIASKSITLYTAIHTLYSLCNIVLHREYIPFIPIRSTGPSGPLDEPTFPPEKYDIPEGFWDESAELIFKSARDIMDIVRVTSDRQVMVESPQVGFAVWTAAFVGIYAVHFPWMDNHSYMSNSPTTPDHNPTYPTSRHEATDLAIKTLNLMLPRSKMACGWSVWIQRMERYFINIKKDHNRSIQALGLPSSEHQRREAHAKELSLREGGHGGGLEEYKLLEKELKDFGPSLEQDRYNSPDRISPFSATNGGSRPTTHIKAEPPASDHARSASRNGTDNGWAAVNTTATPSNGSAAEAYTPSNKGYVNHHASPKNTATYYPPTSTCAAATALHSMHPRPASGTTNSTPYDHPAQSSPETYKPGPPASTSSGAWASPMPSPENAFRTLEAIGMHGGKDLEIFGTGMDMDSWAVFGMDDGTGRNFMQMGVGWGGEGVNYVG</sequence>
<keyword evidence="4" id="KW-0804">Transcription</keyword>
<evidence type="ECO:0000256" key="4">
    <source>
        <dbReference type="ARBA" id="ARBA00023163"/>
    </source>
</evidence>
<comment type="subcellular location">
    <subcellularLocation>
        <location evidence="1">Nucleus</location>
    </subcellularLocation>
</comment>
<feature type="region of interest" description="Disordered" evidence="6">
    <location>
        <begin position="876"/>
        <end position="921"/>
    </location>
</feature>
<feature type="region of interest" description="Disordered" evidence="6">
    <location>
        <begin position="729"/>
        <end position="755"/>
    </location>
</feature>
<dbReference type="GeneID" id="36289743"/>
<dbReference type="OrthoDB" id="5370478at2759"/>
<feature type="compositionally biased region" description="Basic and acidic residues" evidence="6">
    <location>
        <begin position="115"/>
        <end position="128"/>
    </location>
</feature>
<feature type="compositionally biased region" description="Polar residues" evidence="6">
    <location>
        <begin position="787"/>
        <end position="797"/>
    </location>
</feature>
<feature type="compositionally biased region" description="Polar residues" evidence="6">
    <location>
        <begin position="813"/>
        <end position="838"/>
    </location>
</feature>
<feature type="compositionally biased region" description="Polar residues" evidence="6">
    <location>
        <begin position="882"/>
        <end position="899"/>
    </location>
</feature>
<feature type="compositionally biased region" description="Polar residues" evidence="6">
    <location>
        <begin position="33"/>
        <end position="52"/>
    </location>
</feature>
<name>A0A177A2N0_9PEZI</name>
<evidence type="ECO:0000313" key="8">
    <source>
        <dbReference type="EMBL" id="OAF56418.1"/>
    </source>
</evidence>
<dbReference type="PANTHER" id="PTHR47338:SF5">
    <property type="entry name" value="ZN(II)2CYS6 TRANSCRIPTION FACTOR (EUROFUNG)"/>
    <property type="match status" value="1"/>
</dbReference>
<dbReference type="InterPro" id="IPR050815">
    <property type="entry name" value="TF_fung"/>
</dbReference>
<reference evidence="8" key="1">
    <citation type="submission" date="2016-03" db="EMBL/GenBank/DDBJ databases">
        <title>Updated assembly of Pseudogymnoascus destructans, the fungus causing white-nose syndrome of bats.</title>
        <authorList>
            <person name="Palmer J.M."/>
            <person name="Drees K.P."/>
            <person name="Foster J.T."/>
            <person name="Lindner D.L."/>
        </authorList>
    </citation>
    <scope>NUCLEOTIDE SEQUENCE [LARGE SCALE GENOMIC DNA]</scope>
    <source>
        <strain evidence="8">20631-21</strain>
    </source>
</reference>
<feature type="domain" description="Zn(2)-C6 fungal-type" evidence="7">
    <location>
        <begin position="137"/>
        <end position="169"/>
    </location>
</feature>
<keyword evidence="3" id="KW-0805">Transcription regulation</keyword>
<evidence type="ECO:0000256" key="6">
    <source>
        <dbReference type="SAM" id="MobiDB-lite"/>
    </source>
</evidence>
<feature type="region of interest" description="Disordered" evidence="6">
    <location>
        <begin position="771"/>
        <end position="838"/>
    </location>
</feature>
<dbReference type="RefSeq" id="XP_024321712.1">
    <property type="nucleotide sequence ID" value="XM_024470277.1"/>
</dbReference>
<dbReference type="eggNOG" id="ENOG502QS5N">
    <property type="taxonomic scope" value="Eukaryota"/>
</dbReference>
<organism evidence="8">
    <name type="scientific">Pseudogymnoascus destructans</name>
    <dbReference type="NCBI Taxonomy" id="655981"/>
    <lineage>
        <taxon>Eukaryota</taxon>
        <taxon>Fungi</taxon>
        <taxon>Dikarya</taxon>
        <taxon>Ascomycota</taxon>
        <taxon>Pezizomycotina</taxon>
        <taxon>Leotiomycetes</taxon>
        <taxon>Thelebolales</taxon>
        <taxon>Thelebolaceae</taxon>
        <taxon>Pseudogymnoascus</taxon>
    </lineage>
</organism>
<feature type="compositionally biased region" description="Basic and acidic residues" evidence="6">
    <location>
        <begin position="196"/>
        <end position="218"/>
    </location>
</feature>
<dbReference type="SUPFAM" id="SSF57701">
    <property type="entry name" value="Zn2/Cys6 DNA-binding domain"/>
    <property type="match status" value="1"/>
</dbReference>
<dbReference type="GO" id="GO:0008270">
    <property type="term" value="F:zinc ion binding"/>
    <property type="evidence" value="ECO:0007669"/>
    <property type="project" value="InterPro"/>
</dbReference>
<dbReference type="GO" id="GO:0003677">
    <property type="term" value="F:DNA binding"/>
    <property type="evidence" value="ECO:0007669"/>
    <property type="project" value="InterPro"/>
</dbReference>
<dbReference type="Pfam" id="PF04082">
    <property type="entry name" value="Fungal_trans"/>
    <property type="match status" value="1"/>
</dbReference>
<dbReference type="InterPro" id="IPR007219">
    <property type="entry name" value="XnlR_reg_dom"/>
</dbReference>
<keyword evidence="5" id="KW-0539">Nucleus</keyword>
<evidence type="ECO:0000256" key="2">
    <source>
        <dbReference type="ARBA" id="ARBA00022723"/>
    </source>
</evidence>
<feature type="compositionally biased region" description="Polar residues" evidence="6">
    <location>
        <begin position="82"/>
        <end position="91"/>
    </location>
</feature>
<dbReference type="PROSITE" id="PS00463">
    <property type="entry name" value="ZN2_CY6_FUNGAL_1"/>
    <property type="match status" value="1"/>
</dbReference>
<dbReference type="SMART" id="SM00066">
    <property type="entry name" value="GAL4"/>
    <property type="match status" value="1"/>
</dbReference>
<dbReference type="EMBL" id="KV441404">
    <property type="protein sequence ID" value="OAF56418.1"/>
    <property type="molecule type" value="Genomic_DNA"/>
</dbReference>
<dbReference type="SMART" id="SM00906">
    <property type="entry name" value="Fungal_trans"/>
    <property type="match status" value="1"/>
</dbReference>
<dbReference type="InterPro" id="IPR036864">
    <property type="entry name" value="Zn2-C6_fun-type_DNA-bd_sf"/>
</dbReference>
<evidence type="ECO:0000256" key="5">
    <source>
        <dbReference type="ARBA" id="ARBA00023242"/>
    </source>
</evidence>
<dbReference type="CDD" id="cd00067">
    <property type="entry name" value="GAL4"/>
    <property type="match status" value="1"/>
</dbReference>
<dbReference type="PANTHER" id="PTHR47338">
    <property type="entry name" value="ZN(II)2CYS6 TRANSCRIPTION FACTOR (EUROFUNG)-RELATED"/>
    <property type="match status" value="1"/>
</dbReference>
<dbReference type="GO" id="GO:0000981">
    <property type="term" value="F:DNA-binding transcription factor activity, RNA polymerase II-specific"/>
    <property type="evidence" value="ECO:0007669"/>
    <property type="project" value="InterPro"/>
</dbReference>
<dbReference type="CDD" id="cd12148">
    <property type="entry name" value="fungal_TF_MHR"/>
    <property type="match status" value="1"/>
</dbReference>
<dbReference type="InterPro" id="IPR001138">
    <property type="entry name" value="Zn2Cys6_DnaBD"/>
</dbReference>
<dbReference type="AlphaFoldDB" id="A0A177A2N0"/>
<feature type="compositionally biased region" description="Basic and acidic residues" evidence="6">
    <location>
        <begin position="800"/>
        <end position="811"/>
    </location>
</feature>
<feature type="compositionally biased region" description="Basic and acidic residues" evidence="6">
    <location>
        <begin position="734"/>
        <end position="755"/>
    </location>
</feature>
<accession>A0A177A2N0</accession>
<gene>
    <name evidence="8" type="ORF">VC83_06687</name>
</gene>
<protein>
    <recommendedName>
        <fullName evidence="7">Zn(2)-C6 fungal-type domain-containing protein</fullName>
    </recommendedName>
</protein>
<dbReference type="Pfam" id="PF00172">
    <property type="entry name" value="Zn_clus"/>
    <property type="match status" value="1"/>
</dbReference>
<evidence type="ECO:0000259" key="7">
    <source>
        <dbReference type="PROSITE" id="PS50048"/>
    </source>
</evidence>
<feature type="region of interest" description="Disordered" evidence="6">
    <location>
        <begin position="196"/>
        <end position="221"/>
    </location>
</feature>
<dbReference type="Proteomes" id="UP000077154">
    <property type="component" value="Unassembled WGS sequence"/>
</dbReference>